<accession>A0A5J5A1S2</accession>
<name>A0A5J5A1S2_9ASTE</name>
<keyword evidence="1" id="KW-1133">Transmembrane helix</keyword>
<organism evidence="2 3">
    <name type="scientific">Nyssa sinensis</name>
    <dbReference type="NCBI Taxonomy" id="561372"/>
    <lineage>
        <taxon>Eukaryota</taxon>
        <taxon>Viridiplantae</taxon>
        <taxon>Streptophyta</taxon>
        <taxon>Embryophyta</taxon>
        <taxon>Tracheophyta</taxon>
        <taxon>Spermatophyta</taxon>
        <taxon>Magnoliopsida</taxon>
        <taxon>eudicotyledons</taxon>
        <taxon>Gunneridae</taxon>
        <taxon>Pentapetalae</taxon>
        <taxon>asterids</taxon>
        <taxon>Cornales</taxon>
        <taxon>Nyssaceae</taxon>
        <taxon>Nyssa</taxon>
    </lineage>
</organism>
<keyword evidence="1" id="KW-0472">Membrane</keyword>
<evidence type="ECO:0000256" key="1">
    <source>
        <dbReference type="SAM" id="Phobius"/>
    </source>
</evidence>
<evidence type="ECO:0000313" key="2">
    <source>
        <dbReference type="EMBL" id="KAA8524006.1"/>
    </source>
</evidence>
<reference evidence="2 3" key="1">
    <citation type="submission" date="2019-09" db="EMBL/GenBank/DDBJ databases">
        <title>A chromosome-level genome assembly of the Chinese tupelo Nyssa sinensis.</title>
        <authorList>
            <person name="Yang X."/>
            <person name="Kang M."/>
            <person name="Yang Y."/>
            <person name="Xiong H."/>
            <person name="Wang M."/>
            <person name="Zhang Z."/>
            <person name="Wang Z."/>
            <person name="Wu H."/>
            <person name="Ma T."/>
            <person name="Liu J."/>
            <person name="Xi Z."/>
        </authorList>
    </citation>
    <scope>NUCLEOTIDE SEQUENCE [LARGE SCALE GENOMIC DNA]</scope>
    <source>
        <strain evidence="2">J267</strain>
        <tissue evidence="2">Leaf</tissue>
    </source>
</reference>
<keyword evidence="1" id="KW-0812">Transmembrane</keyword>
<dbReference type="Proteomes" id="UP000325577">
    <property type="component" value="Linkage Group LG4"/>
</dbReference>
<proteinExistence type="predicted"/>
<evidence type="ECO:0000313" key="3">
    <source>
        <dbReference type="Proteomes" id="UP000325577"/>
    </source>
</evidence>
<feature type="transmembrane region" description="Helical" evidence="1">
    <location>
        <begin position="12"/>
        <end position="30"/>
    </location>
</feature>
<keyword evidence="3" id="KW-1185">Reference proteome</keyword>
<dbReference type="OrthoDB" id="1854918at2759"/>
<protein>
    <submittedName>
        <fullName evidence="2">Uncharacterized protein</fullName>
    </submittedName>
</protein>
<dbReference type="EMBL" id="CM018047">
    <property type="protein sequence ID" value="KAA8524006.1"/>
    <property type="molecule type" value="Genomic_DNA"/>
</dbReference>
<gene>
    <name evidence="2" type="ORF">F0562_010563</name>
</gene>
<sequence>MVVEEAGPAGPKFVRLLYFVGAGFICTAAINKWRDLQRKASIQQQHKHQLSEKPSNADLGRAAHMRTLNDFKTWNRQLKLQIGLVYVRSWQ</sequence>
<dbReference type="AlphaFoldDB" id="A0A5J5A1S2"/>